<dbReference type="Pfam" id="PF02585">
    <property type="entry name" value="PIG-L"/>
    <property type="match status" value="1"/>
</dbReference>
<dbReference type="OrthoDB" id="9790023at2"/>
<dbReference type="Proteomes" id="UP000069205">
    <property type="component" value="Chromosome"/>
</dbReference>
<accession>A0A0K2GBI0</accession>
<dbReference type="PANTHER" id="PTHR12993">
    <property type="entry name" value="N-ACETYLGLUCOSAMINYL-PHOSPHATIDYLINOSITOL DE-N-ACETYLASE-RELATED"/>
    <property type="match status" value="1"/>
</dbReference>
<dbReference type="AlphaFoldDB" id="A0A0K2GBI0"/>
<dbReference type="EMBL" id="CP011801">
    <property type="protein sequence ID" value="ALA58229.1"/>
    <property type="molecule type" value="Genomic_DNA"/>
</dbReference>
<dbReference type="PANTHER" id="PTHR12993:SF30">
    <property type="entry name" value="N-ACETYL-ALPHA-D-GLUCOSAMINYL L-MALATE DEACETYLASE 1"/>
    <property type="match status" value="1"/>
</dbReference>
<organism evidence="1 2">
    <name type="scientific">Nitrospira moscoviensis</name>
    <dbReference type="NCBI Taxonomy" id="42253"/>
    <lineage>
        <taxon>Bacteria</taxon>
        <taxon>Pseudomonadati</taxon>
        <taxon>Nitrospirota</taxon>
        <taxon>Nitrospiria</taxon>
        <taxon>Nitrospirales</taxon>
        <taxon>Nitrospiraceae</taxon>
        <taxon>Nitrospira</taxon>
    </lineage>
</organism>
<proteinExistence type="predicted"/>
<dbReference type="InterPro" id="IPR024078">
    <property type="entry name" value="LmbE-like_dom_sf"/>
</dbReference>
<protein>
    <recommendedName>
        <fullName evidence="3">PIG-L family deacetylase</fullName>
    </recommendedName>
</protein>
<dbReference type="RefSeq" id="WP_053379421.1">
    <property type="nucleotide sequence ID" value="NZ_CP011801.1"/>
</dbReference>
<dbReference type="KEGG" id="nmv:NITMOv2_1809"/>
<reference evidence="1 2" key="1">
    <citation type="journal article" date="2015" name="Proc. Natl. Acad. Sci. U.S.A.">
        <title>Expanded metabolic versatility of ubiquitous nitrite-oxidizing bacteria from the genus Nitrospira.</title>
        <authorList>
            <person name="Koch H."/>
            <person name="Lucker S."/>
            <person name="Albertsen M."/>
            <person name="Kitzinger K."/>
            <person name="Herbold C."/>
            <person name="Spieck E."/>
            <person name="Nielsen P.H."/>
            <person name="Wagner M."/>
            <person name="Daims H."/>
        </authorList>
    </citation>
    <scope>NUCLEOTIDE SEQUENCE [LARGE SCALE GENOMIC DNA]</scope>
    <source>
        <strain evidence="1 2">NSP M-1</strain>
    </source>
</reference>
<keyword evidence="2" id="KW-1185">Reference proteome</keyword>
<evidence type="ECO:0000313" key="2">
    <source>
        <dbReference type="Proteomes" id="UP000069205"/>
    </source>
</evidence>
<sequence>MAKKTEPMRILALGAHPDDIEVGCGGTLIKYAETGHRIFLMVMTEGGQGGLPDMRKREQAQAAKILRAEKVFWGGYQDTEVPMGRDLIQTVEEIVKKIEPHFIFVHYHDDTHQDHRHLAMSTITATRYTKNVLFYEGPTTQNFAPTVFVDIEQALDRKIQSLEAHASQVRKTNIEGLSIADVVRSSAQFRGIQGRVKNAEGFLPLRLFINIGL</sequence>
<dbReference type="PATRIC" id="fig|42253.5.peg.1778"/>
<evidence type="ECO:0000313" key="1">
    <source>
        <dbReference type="EMBL" id="ALA58229.1"/>
    </source>
</evidence>
<dbReference type="GO" id="GO:0016811">
    <property type="term" value="F:hydrolase activity, acting on carbon-nitrogen (but not peptide) bonds, in linear amides"/>
    <property type="evidence" value="ECO:0007669"/>
    <property type="project" value="TreeGrafter"/>
</dbReference>
<dbReference type="Gene3D" id="3.40.50.10320">
    <property type="entry name" value="LmbE-like"/>
    <property type="match status" value="1"/>
</dbReference>
<dbReference type="InterPro" id="IPR003737">
    <property type="entry name" value="GlcNAc_PI_deacetylase-related"/>
</dbReference>
<gene>
    <name evidence="1" type="ORF">NITMOv2_1809</name>
</gene>
<dbReference type="SUPFAM" id="SSF102588">
    <property type="entry name" value="LmbE-like"/>
    <property type="match status" value="1"/>
</dbReference>
<name>A0A0K2GBI0_NITMO</name>
<dbReference type="STRING" id="42253.NITMOv2_1809"/>
<evidence type="ECO:0008006" key="3">
    <source>
        <dbReference type="Google" id="ProtNLM"/>
    </source>
</evidence>